<dbReference type="InterPro" id="IPR013413">
    <property type="entry name" value="CRISPR-assoc_prot_NE0113"/>
</dbReference>
<gene>
    <name evidence="2" type="ORF">PRUB_a1512</name>
</gene>
<dbReference type="GeneID" id="61359054"/>
<sequence length="421" mass="47385">MTHPTSTTLLAVTGLAPQVITETLYGIAQSQLDWPHKIVIITTKKGKQAAIKGLLTPQPDGTPGQLKQLCDELGKPPVYLTEDNILAVSDADKQAMDDTRSEADQQALANFIVKEVAKLCSDPDTRLHTSIAGGRKTMTFYLGYAMSIFGRPFDRLSHVLVSEQYEYLPDFYFPTSASKLIENRNGEQFDCRDAQVTLSEIPFVSLRSLFSPAQIQLFNDMDYADLVAQVQLATNPDSINLTLYAHFNDACLMINDFEVDFSDNLMEYVFLLMCARQGEQSEIKRPSAVNIKADPELPQKLADNFLKALALFVTDTDYRDSMSRANKVNALTQNDAVCKHFTHKTLNDLVNKGMTLSMFDSRRNDLKTILQRQLPMTLVNIILPHPNTDSGGETSEKRTQGSFYRIPLHHYRIRIETKARY</sequence>
<reference evidence="2 3" key="1">
    <citation type="journal article" date="2012" name="J. Bacteriol.">
        <title>Genome sequence of the cycloprodigiosin-producing bacterial strain Pseudoalteromonas rubra ATCC 29570(T).</title>
        <authorList>
            <person name="Xie B.B."/>
            <person name="Shu Y.L."/>
            <person name="Qin Q.L."/>
            <person name="Rong J.C."/>
            <person name="Zhang X.Y."/>
            <person name="Chen X.L."/>
            <person name="Zhou B.C."/>
            <person name="Zhang Y.Z."/>
        </authorList>
    </citation>
    <scope>NUCLEOTIDE SEQUENCE [LARGE SCALE GENOMIC DNA]</scope>
    <source>
        <strain evidence="2 3">DSM 6842</strain>
    </source>
</reference>
<dbReference type="AlphaFoldDB" id="A0A8T0C8Y7"/>
<accession>A0A8T0C8Y7</accession>
<comment type="caution">
    <text evidence="2">The sequence shown here is derived from an EMBL/GenBank/DDBJ whole genome shotgun (WGS) entry which is preliminary data.</text>
</comment>
<evidence type="ECO:0000313" key="3">
    <source>
        <dbReference type="Proteomes" id="UP000016480"/>
    </source>
</evidence>
<proteinExistence type="predicted"/>
<protein>
    <recommendedName>
        <fullName evidence="1">CRISPR system ring nuclease SSO2081-like domain-containing protein</fullName>
    </recommendedName>
</protein>
<dbReference type="NCBIfam" id="TIGR02584">
    <property type="entry name" value="cas_NE0113"/>
    <property type="match status" value="1"/>
</dbReference>
<evidence type="ECO:0000313" key="2">
    <source>
        <dbReference type="EMBL" id="KAF7786838.1"/>
    </source>
</evidence>
<evidence type="ECO:0000259" key="1">
    <source>
        <dbReference type="Pfam" id="PF09623"/>
    </source>
</evidence>
<organism evidence="2 3">
    <name type="scientific">Pseudoalteromonas rubra</name>
    <dbReference type="NCBI Taxonomy" id="43658"/>
    <lineage>
        <taxon>Bacteria</taxon>
        <taxon>Pseudomonadati</taxon>
        <taxon>Pseudomonadota</taxon>
        <taxon>Gammaproteobacteria</taxon>
        <taxon>Alteromonadales</taxon>
        <taxon>Pseudoalteromonadaceae</taxon>
        <taxon>Pseudoalteromonas</taxon>
    </lineage>
</organism>
<dbReference type="RefSeq" id="WP_010382657.1">
    <property type="nucleotide sequence ID" value="NZ_AHCD03000035.1"/>
</dbReference>
<dbReference type="Pfam" id="PF09623">
    <property type="entry name" value="Cas_NE0113"/>
    <property type="match status" value="1"/>
</dbReference>
<feature type="domain" description="CRISPR system ring nuclease SSO2081-like" evidence="1">
    <location>
        <begin position="16"/>
        <end position="231"/>
    </location>
</feature>
<dbReference type="EMBL" id="AHCD03000035">
    <property type="protein sequence ID" value="KAF7786838.1"/>
    <property type="molecule type" value="Genomic_DNA"/>
</dbReference>
<name>A0A8T0C8Y7_9GAMM</name>
<dbReference type="InterPro" id="IPR019092">
    <property type="entry name" value="SSO2081-like_dom"/>
</dbReference>
<dbReference type="Proteomes" id="UP000016480">
    <property type="component" value="Unassembled WGS sequence"/>
</dbReference>